<keyword evidence="2" id="KW-0472">Membrane</keyword>
<reference evidence="3 4" key="1">
    <citation type="submission" date="2014-05" db="EMBL/GenBank/DDBJ databases">
        <title>Whole genome shotgun sequence of Rhizobium rhizogenes NBRC 13257.</title>
        <authorList>
            <person name="Katano-Makiyama Y."/>
            <person name="Hosoyama A."/>
            <person name="Hashimoto M."/>
            <person name="Hosoyama Y."/>
            <person name="Noguchi M."/>
            <person name="Tsuchikane K."/>
            <person name="Kimura A."/>
            <person name="Ohji S."/>
            <person name="Ichikawa N."/>
            <person name="Yamazoe A."/>
            <person name="Fujita N."/>
        </authorList>
    </citation>
    <scope>NUCLEOTIDE SEQUENCE [LARGE SCALE GENOMIC DNA]</scope>
    <source>
        <strain evidence="3 4">NBRC 13257</strain>
    </source>
</reference>
<feature type="region of interest" description="Disordered" evidence="1">
    <location>
        <begin position="257"/>
        <end position="282"/>
    </location>
</feature>
<accession>A0AA87U7F1</accession>
<dbReference type="AlphaFoldDB" id="A0AA87U7F1"/>
<evidence type="ECO:0000313" key="4">
    <source>
        <dbReference type="Proteomes" id="UP000026941"/>
    </source>
</evidence>
<feature type="transmembrane region" description="Helical" evidence="2">
    <location>
        <begin position="74"/>
        <end position="93"/>
    </location>
</feature>
<keyword evidence="2" id="KW-0812">Transmembrane</keyword>
<keyword evidence="2" id="KW-1133">Transmembrane helix</keyword>
<evidence type="ECO:0000256" key="1">
    <source>
        <dbReference type="SAM" id="MobiDB-lite"/>
    </source>
</evidence>
<dbReference type="Proteomes" id="UP000026941">
    <property type="component" value="Unassembled WGS sequence"/>
</dbReference>
<evidence type="ECO:0008006" key="5">
    <source>
        <dbReference type="Google" id="ProtNLM"/>
    </source>
</evidence>
<feature type="transmembrane region" description="Helical" evidence="2">
    <location>
        <begin position="42"/>
        <end position="62"/>
    </location>
</feature>
<proteinExistence type="predicted"/>
<sequence length="364" mass="38814">MTYLFSTYWPWMLLALVLGGIVGFATFLRSGKGWWPDAWPGWFKLLSLLFLVGLVVAIFKWLPGLLGHYLETALLFVGSYIVGCFLGSWLASFRSREEIETNEPVAVAEPAPVRVTPPVPTPPAVVTPIPTPAPVRATTAAPVSAAPAGDHIHPGQRPPAVVKGVAALDDLKLIDGVGPVNEGKLNELGIWTFKQIAAWTPANAEWVGSYMAFPGRIEREDWIGQAAQLAKGLGTDVSRQADLGDASAASGFVSSAPAAAPAADGDHPGQRPPAAAKGAATPDNLKRISGIGHVNEEKLNELGIWTFAQIAAWTEANAEWVGSYMAFPGRIEREDWIGQAAKLAKGIETEFSRRVDHGDVPTSS</sequence>
<evidence type="ECO:0000313" key="3">
    <source>
        <dbReference type="EMBL" id="GAJ96657.1"/>
    </source>
</evidence>
<comment type="caution">
    <text evidence="3">The sequence shown here is derived from an EMBL/GenBank/DDBJ whole genome shotgun (WGS) entry which is preliminary data.</text>
</comment>
<protein>
    <recommendedName>
        <fullName evidence="5">NADH-quinone oxidoreductase subunit E</fullName>
    </recommendedName>
</protein>
<feature type="transmembrane region" description="Helical" evidence="2">
    <location>
        <begin position="12"/>
        <end position="30"/>
    </location>
</feature>
<dbReference type="EMBL" id="BAYX01000024">
    <property type="protein sequence ID" value="GAJ96657.1"/>
    <property type="molecule type" value="Genomic_DNA"/>
</dbReference>
<organism evidence="3 4">
    <name type="scientific">Rhizobium rhizogenes NBRC 13257</name>
    <dbReference type="NCBI Taxonomy" id="1220581"/>
    <lineage>
        <taxon>Bacteria</taxon>
        <taxon>Pseudomonadati</taxon>
        <taxon>Pseudomonadota</taxon>
        <taxon>Alphaproteobacteria</taxon>
        <taxon>Hyphomicrobiales</taxon>
        <taxon>Rhizobiaceae</taxon>
        <taxon>Rhizobium/Agrobacterium group</taxon>
        <taxon>Rhizobium</taxon>
    </lineage>
</organism>
<name>A0AA87U7F1_RHIRH</name>
<evidence type="ECO:0000256" key="2">
    <source>
        <dbReference type="SAM" id="Phobius"/>
    </source>
</evidence>
<gene>
    <name evidence="3" type="ORF">RRH01S_24_00500</name>
</gene>
<dbReference type="RefSeq" id="WP_042476910.1">
    <property type="nucleotide sequence ID" value="NZ_BAYX01000024.1"/>
</dbReference>